<sequence>CVNLRPALDSSSSFQTRCPSDASDFHSNEKSVLSDSANSRRHQQQQQQHQPHNTCMMGPDNASSSLSISTTTTSVVQPSRKHFFESSAMHNYQNTSNTGGMRPYHPEQSAMGLARLPTESHCRRLSSSSSTTTSLQVERLRQASAASPGPDSALSIGESPRHPTASKDSPSILPPPIDAARAGIPIVIGPDDRKYLDVTGTNSPSLYSHSVLPAVTASHHRSRHHHRHYQQQSQQLPLINHDRPRDVNEFGCRSSVGSSVVSHASRQIKDIPSFSYVYKQNGKRKRMYQVYKSNSVIHPLRGRMTTGKRPIPFILAVVLIILPTVGSAIVVCPYTWRTLGPAPIIVGIYLWLLTMSSMFMASFTDPGIIPRNLDAVYDPDSFMIIPPTTSTPTADAMRISRRAASGEQPPSQGVPNLTPTYSHPNYNQQQQQQGIPHRSIANGNGGNGNDINADAEKQQRHDATKLTKEQIEEIVRNYIRLPPSYVQLETPAQSASQLVPGPSLIKPILINGVTIKLKYCTTCRCYRPPRASHCHTCDNCVEEEDHHCMWLNNCVGRRNYRYFFTFVCSATLLCLYVIGFSLYRLIGPTRRVDPKYPHRLSLPSFGQSVRENPVALALVVYACVFLSALSGLTGYHIFLISRNLTTHEQLTASRPNRCSASNPFSRGSCLLNWIDMLCRPLPPTNVVWRHRVDPPPSQLPPKYRDARSSRKAQ</sequence>
<protein>
    <submittedName>
        <fullName evidence="1">Eukaryotic peptide chain release factor GTP-binding subunit</fullName>
        <ecNumber evidence="1">2.3.1.225</ecNumber>
    </submittedName>
</protein>
<gene>
    <name evidence="1" type="primary">ERF2</name>
    <name evidence="1" type="ORF">EV182_003494</name>
</gene>
<reference evidence="1" key="1">
    <citation type="submission" date="2022-06" db="EMBL/GenBank/DDBJ databases">
        <title>Phylogenomic reconstructions and comparative analyses of Kickxellomycotina fungi.</title>
        <authorList>
            <person name="Reynolds N.K."/>
            <person name="Stajich J.E."/>
            <person name="Barry K."/>
            <person name="Grigoriev I.V."/>
            <person name="Crous P."/>
            <person name="Smith M.E."/>
        </authorList>
    </citation>
    <scope>NUCLEOTIDE SEQUENCE</scope>
    <source>
        <strain evidence="1">RSA 2271</strain>
    </source>
</reference>
<evidence type="ECO:0000313" key="2">
    <source>
        <dbReference type="Proteomes" id="UP001145114"/>
    </source>
</evidence>
<keyword evidence="1" id="KW-0012">Acyltransferase</keyword>
<proteinExistence type="predicted"/>
<keyword evidence="2" id="KW-1185">Reference proteome</keyword>
<feature type="non-terminal residue" evidence="1">
    <location>
        <position position="1"/>
    </location>
</feature>
<comment type="caution">
    <text evidence="1">The sequence shown here is derived from an EMBL/GenBank/DDBJ whole genome shotgun (WGS) entry which is preliminary data.</text>
</comment>
<accession>A0ACC1HXV2</accession>
<organism evidence="1 2">
    <name type="scientific">Spiromyces aspiralis</name>
    <dbReference type="NCBI Taxonomy" id="68401"/>
    <lineage>
        <taxon>Eukaryota</taxon>
        <taxon>Fungi</taxon>
        <taxon>Fungi incertae sedis</taxon>
        <taxon>Zoopagomycota</taxon>
        <taxon>Kickxellomycotina</taxon>
        <taxon>Kickxellomycetes</taxon>
        <taxon>Kickxellales</taxon>
        <taxon>Kickxellaceae</taxon>
        <taxon>Spiromyces</taxon>
    </lineage>
</organism>
<dbReference type="EMBL" id="JAMZIH010000914">
    <property type="protein sequence ID" value="KAJ1678714.1"/>
    <property type="molecule type" value="Genomic_DNA"/>
</dbReference>
<evidence type="ECO:0000313" key="1">
    <source>
        <dbReference type="EMBL" id="KAJ1678714.1"/>
    </source>
</evidence>
<keyword evidence="1" id="KW-0808">Transferase</keyword>
<name>A0ACC1HXV2_9FUNG</name>
<dbReference type="Proteomes" id="UP001145114">
    <property type="component" value="Unassembled WGS sequence"/>
</dbReference>
<dbReference type="EC" id="2.3.1.225" evidence="1"/>